<evidence type="ECO:0000256" key="1">
    <source>
        <dbReference type="SAM" id="MobiDB-lite"/>
    </source>
</evidence>
<dbReference type="Proteomes" id="UP000059680">
    <property type="component" value="Chromosome 1"/>
</dbReference>
<protein>
    <submittedName>
        <fullName evidence="2">Os01g0873500 protein</fullName>
    </submittedName>
</protein>
<dbReference type="STRING" id="39947.A0A0P0VB69"/>
<dbReference type="OrthoDB" id="689992at2759"/>
<reference evidence="3" key="1">
    <citation type="journal article" date="2005" name="Nature">
        <title>The map-based sequence of the rice genome.</title>
        <authorList>
            <consortium name="International rice genome sequencing project (IRGSP)"/>
            <person name="Matsumoto T."/>
            <person name="Wu J."/>
            <person name="Kanamori H."/>
            <person name="Katayose Y."/>
            <person name="Fujisawa M."/>
            <person name="Namiki N."/>
            <person name="Mizuno H."/>
            <person name="Yamamoto K."/>
            <person name="Antonio B.A."/>
            <person name="Baba T."/>
            <person name="Sakata K."/>
            <person name="Nagamura Y."/>
            <person name="Aoki H."/>
            <person name="Arikawa K."/>
            <person name="Arita K."/>
            <person name="Bito T."/>
            <person name="Chiden Y."/>
            <person name="Fujitsuka N."/>
            <person name="Fukunaka R."/>
            <person name="Hamada M."/>
            <person name="Harada C."/>
            <person name="Hayashi A."/>
            <person name="Hijishita S."/>
            <person name="Honda M."/>
            <person name="Hosokawa S."/>
            <person name="Ichikawa Y."/>
            <person name="Idonuma A."/>
            <person name="Iijima M."/>
            <person name="Ikeda M."/>
            <person name="Ikeno M."/>
            <person name="Ito K."/>
            <person name="Ito S."/>
            <person name="Ito T."/>
            <person name="Ito Y."/>
            <person name="Ito Y."/>
            <person name="Iwabuchi A."/>
            <person name="Kamiya K."/>
            <person name="Karasawa W."/>
            <person name="Kurita K."/>
            <person name="Katagiri S."/>
            <person name="Kikuta A."/>
            <person name="Kobayashi H."/>
            <person name="Kobayashi N."/>
            <person name="Machita K."/>
            <person name="Maehara T."/>
            <person name="Masukawa M."/>
            <person name="Mizubayashi T."/>
            <person name="Mukai Y."/>
            <person name="Nagasaki H."/>
            <person name="Nagata Y."/>
            <person name="Naito S."/>
            <person name="Nakashima M."/>
            <person name="Nakama Y."/>
            <person name="Nakamichi Y."/>
            <person name="Nakamura M."/>
            <person name="Meguro A."/>
            <person name="Negishi M."/>
            <person name="Ohta I."/>
            <person name="Ohta T."/>
            <person name="Okamoto M."/>
            <person name="Ono N."/>
            <person name="Saji S."/>
            <person name="Sakaguchi M."/>
            <person name="Sakai K."/>
            <person name="Shibata M."/>
            <person name="Shimokawa T."/>
            <person name="Song J."/>
            <person name="Takazaki Y."/>
            <person name="Terasawa K."/>
            <person name="Tsugane M."/>
            <person name="Tsuji K."/>
            <person name="Ueda S."/>
            <person name="Waki K."/>
            <person name="Yamagata H."/>
            <person name="Yamamoto M."/>
            <person name="Yamamoto S."/>
            <person name="Yamane H."/>
            <person name="Yoshiki S."/>
            <person name="Yoshihara R."/>
            <person name="Yukawa K."/>
            <person name="Zhong H."/>
            <person name="Yano M."/>
            <person name="Yuan Q."/>
            <person name="Ouyang S."/>
            <person name="Liu J."/>
            <person name="Jones K.M."/>
            <person name="Gansberger K."/>
            <person name="Moffat K."/>
            <person name="Hill J."/>
            <person name="Bera J."/>
            <person name="Fadrosh D."/>
            <person name="Jin S."/>
            <person name="Johri S."/>
            <person name="Kim M."/>
            <person name="Overton L."/>
            <person name="Reardon M."/>
            <person name="Tsitrin T."/>
            <person name="Vuong H."/>
            <person name="Weaver B."/>
            <person name="Ciecko A."/>
            <person name="Tallon L."/>
            <person name="Jackson J."/>
            <person name="Pai G."/>
            <person name="Aken S.V."/>
            <person name="Utterback T."/>
            <person name="Reidmuller S."/>
            <person name="Feldblyum T."/>
            <person name="Hsiao J."/>
            <person name="Zismann V."/>
            <person name="Iobst S."/>
            <person name="de Vazeille A.R."/>
            <person name="Buell C.R."/>
            <person name="Ying K."/>
            <person name="Li Y."/>
            <person name="Lu T."/>
            <person name="Huang Y."/>
            <person name="Zhao Q."/>
            <person name="Feng Q."/>
            <person name="Zhang L."/>
            <person name="Zhu J."/>
            <person name="Weng Q."/>
            <person name="Mu J."/>
            <person name="Lu Y."/>
            <person name="Fan D."/>
            <person name="Liu Y."/>
            <person name="Guan J."/>
            <person name="Zhang Y."/>
            <person name="Yu S."/>
            <person name="Liu X."/>
            <person name="Zhang Y."/>
            <person name="Hong G."/>
            <person name="Han B."/>
            <person name="Choisne N."/>
            <person name="Demange N."/>
            <person name="Orjeda G."/>
            <person name="Samain S."/>
            <person name="Cattolico L."/>
            <person name="Pelletier E."/>
            <person name="Couloux A."/>
            <person name="Segurens B."/>
            <person name="Wincker P."/>
            <person name="D'Hont A."/>
            <person name="Scarpelli C."/>
            <person name="Weissenbach J."/>
            <person name="Salanoubat M."/>
            <person name="Quetier F."/>
            <person name="Yu Y."/>
            <person name="Kim H.R."/>
            <person name="Rambo T."/>
            <person name="Currie J."/>
            <person name="Collura K."/>
            <person name="Luo M."/>
            <person name="Yang T."/>
            <person name="Ammiraju J.S.S."/>
            <person name="Engler F."/>
            <person name="Soderlund C."/>
            <person name="Wing R.A."/>
            <person name="Palmer L.E."/>
            <person name="de la Bastide M."/>
            <person name="Spiegel L."/>
            <person name="Nascimento L."/>
            <person name="Zutavern T."/>
            <person name="O'Shaughnessy A."/>
            <person name="Dike S."/>
            <person name="Dedhia N."/>
            <person name="Preston R."/>
            <person name="Balija V."/>
            <person name="McCombie W.R."/>
            <person name="Chow T."/>
            <person name="Chen H."/>
            <person name="Chung M."/>
            <person name="Chen C."/>
            <person name="Shaw J."/>
            <person name="Wu H."/>
            <person name="Hsiao K."/>
            <person name="Chao Y."/>
            <person name="Chu M."/>
            <person name="Cheng C."/>
            <person name="Hour A."/>
            <person name="Lee P."/>
            <person name="Lin S."/>
            <person name="Lin Y."/>
            <person name="Liou J."/>
            <person name="Liu S."/>
            <person name="Hsing Y."/>
            <person name="Raghuvanshi S."/>
            <person name="Mohanty A."/>
            <person name="Bharti A.K."/>
            <person name="Gaur A."/>
            <person name="Gupta V."/>
            <person name="Kumar D."/>
            <person name="Ravi V."/>
            <person name="Vij S."/>
            <person name="Kapur A."/>
            <person name="Khurana P."/>
            <person name="Khurana P."/>
            <person name="Khurana J.P."/>
            <person name="Tyagi A.K."/>
            <person name="Gaikwad K."/>
            <person name="Singh A."/>
            <person name="Dalal V."/>
            <person name="Srivastava S."/>
            <person name="Dixit A."/>
            <person name="Pal A.K."/>
            <person name="Ghazi I.A."/>
            <person name="Yadav M."/>
            <person name="Pandit A."/>
            <person name="Bhargava A."/>
            <person name="Sureshbabu K."/>
            <person name="Batra K."/>
            <person name="Sharma T.R."/>
            <person name="Mohapatra T."/>
            <person name="Singh N.K."/>
            <person name="Messing J."/>
            <person name="Nelson A.B."/>
            <person name="Fuks G."/>
            <person name="Kavchok S."/>
            <person name="Keizer G."/>
            <person name="Linton E."/>
            <person name="Llaca V."/>
            <person name="Song R."/>
            <person name="Tanyolac B."/>
            <person name="Young S."/>
            <person name="Ho-Il K."/>
            <person name="Hahn J.H."/>
            <person name="Sangsakoo G."/>
            <person name="Vanavichit A."/>
            <person name="de Mattos Luiz.A.T."/>
            <person name="Zimmer P.D."/>
            <person name="Malone G."/>
            <person name="Dellagostin O."/>
            <person name="de Oliveira A.C."/>
            <person name="Bevan M."/>
            <person name="Bancroft I."/>
            <person name="Minx P."/>
            <person name="Cordum H."/>
            <person name="Wilson R."/>
            <person name="Cheng Z."/>
            <person name="Jin W."/>
            <person name="Jiang J."/>
            <person name="Leong S.A."/>
            <person name="Iwama H."/>
            <person name="Gojobori T."/>
            <person name="Itoh T."/>
            <person name="Niimura Y."/>
            <person name="Fujii Y."/>
            <person name="Habara T."/>
            <person name="Sakai H."/>
            <person name="Sato Y."/>
            <person name="Wilson G."/>
            <person name="Kumar K."/>
            <person name="McCouch S."/>
            <person name="Juretic N."/>
            <person name="Hoen D."/>
            <person name="Wright S."/>
            <person name="Bruskiewich R."/>
            <person name="Bureau T."/>
            <person name="Miyao A."/>
            <person name="Hirochika H."/>
            <person name="Nishikawa T."/>
            <person name="Kadowaki K."/>
            <person name="Sugiura M."/>
            <person name="Burr B."/>
            <person name="Sasaki T."/>
        </authorList>
    </citation>
    <scope>NUCLEOTIDE SEQUENCE [LARGE SCALE GENOMIC DNA]</scope>
    <source>
        <strain evidence="3">cv. Nipponbare</strain>
    </source>
</reference>
<dbReference type="EMBL" id="AP014957">
    <property type="protein sequence ID" value="BAS75479.1"/>
    <property type="molecule type" value="Genomic_DNA"/>
</dbReference>
<dbReference type="Pfam" id="PF14223">
    <property type="entry name" value="Retrotran_gag_2"/>
    <property type="match status" value="1"/>
</dbReference>
<feature type="region of interest" description="Disordered" evidence="1">
    <location>
        <begin position="139"/>
        <end position="204"/>
    </location>
</feature>
<name>A0A0P0VB69_ORYSJ</name>
<gene>
    <name evidence="2" type="ordered locus">Os01g0873500</name>
    <name evidence="2" type="ORF">OSNPB_010873500</name>
</gene>
<organism evidence="2 3">
    <name type="scientific">Oryza sativa subsp. japonica</name>
    <name type="common">Rice</name>
    <dbReference type="NCBI Taxonomy" id="39947"/>
    <lineage>
        <taxon>Eukaryota</taxon>
        <taxon>Viridiplantae</taxon>
        <taxon>Streptophyta</taxon>
        <taxon>Embryophyta</taxon>
        <taxon>Tracheophyta</taxon>
        <taxon>Spermatophyta</taxon>
        <taxon>Magnoliopsida</taxon>
        <taxon>Liliopsida</taxon>
        <taxon>Poales</taxon>
        <taxon>Poaceae</taxon>
        <taxon>BOP clade</taxon>
        <taxon>Oryzoideae</taxon>
        <taxon>Oryzeae</taxon>
        <taxon>Oryzinae</taxon>
        <taxon>Oryza</taxon>
        <taxon>Oryza sativa</taxon>
    </lineage>
</organism>
<evidence type="ECO:0000313" key="2">
    <source>
        <dbReference type="EMBL" id="BAS75479.1"/>
    </source>
</evidence>
<reference evidence="2 3" key="3">
    <citation type="journal article" date="2013" name="Rice">
        <title>Improvement of the Oryza sativa Nipponbare reference genome using next generation sequence and optical map data.</title>
        <authorList>
            <person name="Kawahara Y."/>
            <person name="de la Bastide M."/>
            <person name="Hamilton J.P."/>
            <person name="Kanamori H."/>
            <person name="McCombie W.R."/>
            <person name="Ouyang S."/>
            <person name="Schwartz D.C."/>
            <person name="Tanaka T."/>
            <person name="Wu J."/>
            <person name="Zhou S."/>
            <person name="Childs K.L."/>
            <person name="Davidson R.M."/>
            <person name="Lin H."/>
            <person name="Quesada-Ocampo L."/>
            <person name="Vaillancourt B."/>
            <person name="Sakai H."/>
            <person name="Lee S.S."/>
            <person name="Kim J."/>
            <person name="Numa H."/>
            <person name="Itoh T."/>
            <person name="Buell C.R."/>
            <person name="Matsumoto T."/>
        </authorList>
    </citation>
    <scope>NUCLEOTIDE SEQUENCE [LARGE SCALE GENOMIC DNA]</scope>
    <source>
        <strain evidence="3">cv. Nipponbare</strain>
    </source>
</reference>
<dbReference type="PANTHER" id="PTHR47481">
    <property type="match status" value="1"/>
</dbReference>
<keyword evidence="3" id="KW-1185">Reference proteome</keyword>
<dbReference type="KEGG" id="osa:107275530"/>
<feature type="compositionally biased region" description="Gly residues" evidence="1">
    <location>
        <begin position="158"/>
        <end position="169"/>
    </location>
</feature>
<sequence>MDYTILSWIYGSISQEILSIVMTPGGTAASMWQSIENLFRDNKTTRAIHLQAEFSNLVQGDLSATEFCHKLKTLSDSLRDVSQPVPDQTLVLTMIKGMNPKHKHLSALLPMMSPFPSFIQARSLLLLDEMNDDAGDPAAKATALVADSRSTPTPAIDNGGGSRGNGNGGKKGKGKGKQGGNKGSNTNSSPSPLPVQPHWNPWTS</sequence>
<dbReference type="AlphaFoldDB" id="A0A0P0VB69"/>
<evidence type="ECO:0000313" key="3">
    <source>
        <dbReference type="Proteomes" id="UP000059680"/>
    </source>
</evidence>
<proteinExistence type="predicted"/>
<dbReference type="InParanoid" id="A0A0P0VB69"/>
<reference evidence="2 3" key="2">
    <citation type="journal article" date="2013" name="Plant Cell Physiol.">
        <title>Rice Annotation Project Database (RAP-DB): an integrative and interactive database for rice genomics.</title>
        <authorList>
            <person name="Sakai H."/>
            <person name="Lee S.S."/>
            <person name="Tanaka T."/>
            <person name="Numa H."/>
            <person name="Kim J."/>
            <person name="Kawahara Y."/>
            <person name="Wakimoto H."/>
            <person name="Yang C.C."/>
            <person name="Iwamoto M."/>
            <person name="Abe T."/>
            <person name="Yamada Y."/>
            <person name="Muto A."/>
            <person name="Inokuchi H."/>
            <person name="Ikemura T."/>
            <person name="Matsumoto T."/>
            <person name="Sasaki T."/>
            <person name="Itoh T."/>
        </authorList>
    </citation>
    <scope>NUCLEOTIDE SEQUENCE [LARGE SCALE GENOMIC DNA]</scope>
    <source>
        <strain evidence="3">cv. Nipponbare</strain>
    </source>
</reference>
<accession>A0A0P0VB69</accession>
<dbReference type="PaxDb" id="39947-A0A0P0VB69"/>
<dbReference type="PANTHER" id="PTHR47481:SF31">
    <property type="entry name" value="OS01G0873500 PROTEIN"/>
    <property type="match status" value="1"/>
</dbReference>